<dbReference type="SUPFAM" id="SSF52540">
    <property type="entry name" value="P-loop containing nucleoside triphosphate hydrolases"/>
    <property type="match status" value="1"/>
</dbReference>
<proteinExistence type="inferred from homology"/>
<keyword evidence="4" id="KW-0611">Plant defense</keyword>
<evidence type="ECO:0000256" key="7">
    <source>
        <dbReference type="SAM" id="MobiDB-lite"/>
    </source>
</evidence>
<sequence>MSFLAPGEAIMGAISEGGSALCAGLWDKISASNNLDTIYGALNETVKTLLAKRDDYQNRLQRHKSKKATNTYIDWVDRVTKIGNDVKDLEIRFEKENKRSRILGAGLRSEFCQELKDKRDRVLLLTEEGNQLGEFMVDPPAKPVELKGGPNIQKFYSLQMHLDKILDLLRNDKVKGIRIHGMVGSGKTAIMQSLNNHEEVGKMFDIVVWVKVSTEGSKENFSTEQLQRTVVQRLKLDMESTDDAQEVAKRIREGLVGKRYLLLLDDVKQDLNLYHLGIHESKNNCKIVLTTRFGHVCSSIVNRVIKVNCLSQDEAWNMFHDVLERPDLKADRKFSHLAWKIVKRCGGLPLVIKLVASDFRMRNNEDQWDDGFNNFRYWPDIKHEGMGELYKLLNFCFNNLNNAQKNCFHYGALYSEDSDIPIECLLECWAAEHFLGSNDDADKQRIHGRSILQQLKNVSLFEEGANTKYVRMHKIIRQVALHDSAYKHLVKTNEAMRKSPDMIHWLEKNWISLMDNELQTLPDSPDCRMLSTLFLQKNLSLKAIPPSFFRQMVTLRVLDLYCTGIVSLPQSLSEVISLKVLYLKDCIYLTKLPYQLESLQHLEVLDLQGTGVQSIPSFLKNLIRLRRLLVSFPKNNSYKVSSNCKVISELSALKELVIDVEAPRKQWGDKMLSTTIEKIVTLKLTTLQFRFTDETVDVIKVETETTYICVPDAAILGFFIKRDDLCFASFQVRIGWHSTSPKIPMSYPYERYMKCESYNPTVSELLAKADLFELINHRDTENLMEFVKSMNQVRGFQIESCNEIGTIVDGNSMMNSPILPNLEQLYINNLSMLKSIWEGHVPCGSLCKLKTLVVSRCPMLLKIFSQGLFQQLSGIQLLEIEDCFGIEEIIMESEDIGLDAHVLPNLEKMKLYNMPNLRSICTNESFKWKSLKELEIHGCPRLNTLSFTMNNASNLRSIKTEQDWWDALQWQHHEVKEHFQQYCTFRILAVSPTYVKLMRYVSLLCVMATTTNAVDPIEVVGGENSRDMSSEAPSTSAHKRVLSAAEKGKAIASSGKRVRVDQSSGGHRGISIREAGTNLN</sequence>
<dbReference type="GO" id="GO:0005524">
    <property type="term" value="F:ATP binding"/>
    <property type="evidence" value="ECO:0007669"/>
    <property type="project" value="UniProtKB-KW"/>
</dbReference>
<feature type="domain" description="Disease resistance protein At4g27190-like leucine-rich repeats" evidence="9">
    <location>
        <begin position="822"/>
        <end position="958"/>
    </location>
</feature>
<dbReference type="SUPFAM" id="SSF52058">
    <property type="entry name" value="L domain-like"/>
    <property type="match status" value="1"/>
</dbReference>
<keyword evidence="5" id="KW-0067">ATP-binding</keyword>
<comment type="caution">
    <text evidence="11">The sequence shown here is derived from an EMBL/GenBank/DDBJ whole genome shotgun (WGS) entry which is preliminary data.</text>
</comment>
<protein>
    <recommendedName>
        <fullName evidence="13">NB-ARC domain-containing disease resistance protein</fullName>
    </recommendedName>
</protein>
<dbReference type="Gene3D" id="1.10.10.10">
    <property type="entry name" value="Winged helix-like DNA-binding domain superfamily/Winged helix DNA-binding domain"/>
    <property type="match status" value="1"/>
</dbReference>
<dbReference type="Gene3D" id="3.40.50.300">
    <property type="entry name" value="P-loop containing nucleotide triphosphate hydrolases"/>
    <property type="match status" value="1"/>
</dbReference>
<accession>A0A7J0DTJ9</accession>
<evidence type="ECO:0000256" key="4">
    <source>
        <dbReference type="ARBA" id="ARBA00022821"/>
    </source>
</evidence>
<keyword evidence="12" id="KW-1185">Reference proteome</keyword>
<feature type="domain" description="Disease resistance R13L4/SHOC-2-like LRR" evidence="10">
    <location>
        <begin position="514"/>
        <end position="695"/>
    </location>
</feature>
<dbReference type="OrthoDB" id="1691503at2759"/>
<dbReference type="Gene3D" id="3.80.10.10">
    <property type="entry name" value="Ribonuclease Inhibitor"/>
    <property type="match status" value="2"/>
</dbReference>
<keyword evidence="5" id="KW-0547">Nucleotide-binding</keyword>
<evidence type="ECO:0000259" key="9">
    <source>
        <dbReference type="Pfam" id="PF23247"/>
    </source>
</evidence>
<dbReference type="InterPro" id="IPR050905">
    <property type="entry name" value="Plant_NBS-LRR"/>
</dbReference>
<dbReference type="Pfam" id="PF23247">
    <property type="entry name" value="LRR_RPS2"/>
    <property type="match status" value="1"/>
</dbReference>
<dbReference type="InterPro" id="IPR027417">
    <property type="entry name" value="P-loop_NTPase"/>
</dbReference>
<feature type="domain" description="NB-ARC" evidence="8">
    <location>
        <begin position="160"/>
        <end position="321"/>
    </location>
</feature>
<feature type="coiled-coil region" evidence="6">
    <location>
        <begin position="39"/>
        <end position="66"/>
    </location>
</feature>
<evidence type="ECO:0000259" key="8">
    <source>
        <dbReference type="Pfam" id="PF00931"/>
    </source>
</evidence>
<evidence type="ECO:0000256" key="2">
    <source>
        <dbReference type="ARBA" id="ARBA00022614"/>
    </source>
</evidence>
<dbReference type="Pfam" id="PF23598">
    <property type="entry name" value="LRR_14"/>
    <property type="match status" value="1"/>
</dbReference>
<evidence type="ECO:0000313" key="11">
    <source>
        <dbReference type="EMBL" id="GFS41847.1"/>
    </source>
</evidence>
<dbReference type="InterPro" id="IPR042197">
    <property type="entry name" value="Apaf_helical"/>
</dbReference>
<gene>
    <name evidence="11" type="ORF">Acr_00g0076680</name>
</gene>
<dbReference type="EMBL" id="BJWL01000386">
    <property type="protein sequence ID" value="GFS41847.1"/>
    <property type="molecule type" value="Genomic_DNA"/>
</dbReference>
<name>A0A7J0DTJ9_9ERIC</name>
<evidence type="ECO:0000256" key="3">
    <source>
        <dbReference type="ARBA" id="ARBA00022737"/>
    </source>
</evidence>
<dbReference type="Proteomes" id="UP000585474">
    <property type="component" value="Unassembled WGS sequence"/>
</dbReference>
<evidence type="ECO:0000256" key="5">
    <source>
        <dbReference type="ARBA" id="ARBA00022840"/>
    </source>
</evidence>
<keyword evidence="6" id="KW-0175">Coiled coil</keyword>
<dbReference type="GO" id="GO:0006952">
    <property type="term" value="P:defense response"/>
    <property type="evidence" value="ECO:0007669"/>
    <property type="project" value="UniProtKB-KW"/>
</dbReference>
<organism evidence="11 12">
    <name type="scientific">Actinidia rufa</name>
    <dbReference type="NCBI Taxonomy" id="165716"/>
    <lineage>
        <taxon>Eukaryota</taxon>
        <taxon>Viridiplantae</taxon>
        <taxon>Streptophyta</taxon>
        <taxon>Embryophyta</taxon>
        <taxon>Tracheophyta</taxon>
        <taxon>Spermatophyta</taxon>
        <taxon>Magnoliopsida</taxon>
        <taxon>eudicotyledons</taxon>
        <taxon>Gunneridae</taxon>
        <taxon>Pentapetalae</taxon>
        <taxon>asterids</taxon>
        <taxon>Ericales</taxon>
        <taxon>Actinidiaceae</taxon>
        <taxon>Actinidia</taxon>
    </lineage>
</organism>
<dbReference type="Pfam" id="PF00931">
    <property type="entry name" value="NB-ARC"/>
    <property type="match status" value="1"/>
</dbReference>
<reference evidence="12" key="1">
    <citation type="submission" date="2019-07" db="EMBL/GenBank/DDBJ databases">
        <title>De Novo Assembly of kiwifruit Actinidia rufa.</title>
        <authorList>
            <person name="Sugita-Konishi S."/>
            <person name="Sato K."/>
            <person name="Mori E."/>
            <person name="Abe Y."/>
            <person name="Kisaki G."/>
            <person name="Hamano K."/>
            <person name="Suezawa K."/>
            <person name="Otani M."/>
            <person name="Fukuda T."/>
            <person name="Manabe T."/>
            <person name="Gomi K."/>
            <person name="Tabuchi M."/>
            <person name="Akimitsu K."/>
            <person name="Kataoka I."/>
        </authorList>
    </citation>
    <scope>NUCLEOTIDE SEQUENCE [LARGE SCALE GENOMIC DNA]</scope>
    <source>
        <strain evidence="12">cv. Fuchu</strain>
    </source>
</reference>
<dbReference type="Gene3D" id="1.10.8.430">
    <property type="entry name" value="Helical domain of apoptotic protease-activating factors"/>
    <property type="match status" value="1"/>
</dbReference>
<feature type="region of interest" description="Disordered" evidence="7">
    <location>
        <begin position="1023"/>
        <end position="1080"/>
    </location>
</feature>
<evidence type="ECO:0008006" key="13">
    <source>
        <dbReference type="Google" id="ProtNLM"/>
    </source>
</evidence>
<dbReference type="PRINTS" id="PR00364">
    <property type="entry name" value="DISEASERSIST"/>
</dbReference>
<comment type="similarity">
    <text evidence="1">Belongs to the disease resistance NB-LRR family.</text>
</comment>
<dbReference type="InterPro" id="IPR032675">
    <property type="entry name" value="LRR_dom_sf"/>
</dbReference>
<keyword evidence="3" id="KW-0677">Repeat</keyword>
<dbReference type="GO" id="GO:0043531">
    <property type="term" value="F:ADP binding"/>
    <property type="evidence" value="ECO:0007669"/>
    <property type="project" value="InterPro"/>
</dbReference>
<keyword evidence="2" id="KW-0433">Leucine-rich repeat</keyword>
<evidence type="ECO:0000259" key="10">
    <source>
        <dbReference type="Pfam" id="PF23598"/>
    </source>
</evidence>
<dbReference type="AlphaFoldDB" id="A0A7J0DTJ9"/>
<dbReference type="InterPro" id="IPR002182">
    <property type="entry name" value="NB-ARC"/>
</dbReference>
<dbReference type="PANTHER" id="PTHR33463:SF209">
    <property type="entry name" value="DISEASE RESISTANCE PROTEIN RPS2-LIKE"/>
    <property type="match status" value="1"/>
</dbReference>
<dbReference type="InterPro" id="IPR036388">
    <property type="entry name" value="WH-like_DNA-bd_sf"/>
</dbReference>
<evidence type="ECO:0000256" key="6">
    <source>
        <dbReference type="SAM" id="Coils"/>
    </source>
</evidence>
<dbReference type="PANTHER" id="PTHR33463">
    <property type="entry name" value="NB-ARC DOMAIN-CONTAINING PROTEIN-RELATED"/>
    <property type="match status" value="1"/>
</dbReference>
<evidence type="ECO:0000256" key="1">
    <source>
        <dbReference type="ARBA" id="ARBA00008894"/>
    </source>
</evidence>
<dbReference type="InterPro" id="IPR057135">
    <property type="entry name" value="At4g27190-like_LRR"/>
</dbReference>
<dbReference type="InterPro" id="IPR055414">
    <property type="entry name" value="LRR_R13L4/SHOC2-like"/>
</dbReference>
<evidence type="ECO:0000313" key="12">
    <source>
        <dbReference type="Proteomes" id="UP000585474"/>
    </source>
</evidence>